<reference evidence="4" key="2">
    <citation type="submission" date="2009-11" db="EMBL/GenBank/DDBJ databases">
        <title>The Genome Sequence of Allomyces macrogynus strain ATCC 38327.</title>
        <authorList>
            <consortium name="The Broad Institute Genome Sequencing Platform"/>
            <person name="Russ C."/>
            <person name="Cuomo C."/>
            <person name="Shea T."/>
            <person name="Young S.K."/>
            <person name="Zeng Q."/>
            <person name="Koehrsen M."/>
            <person name="Haas B."/>
            <person name="Borodovsky M."/>
            <person name="Guigo R."/>
            <person name="Alvarado L."/>
            <person name="Berlin A."/>
            <person name="Borenstein D."/>
            <person name="Chen Z."/>
            <person name="Engels R."/>
            <person name="Freedman E."/>
            <person name="Gellesch M."/>
            <person name="Goldberg J."/>
            <person name="Griggs A."/>
            <person name="Gujja S."/>
            <person name="Heiman D."/>
            <person name="Hepburn T."/>
            <person name="Howarth C."/>
            <person name="Jen D."/>
            <person name="Larson L."/>
            <person name="Lewis B."/>
            <person name="Mehta T."/>
            <person name="Park D."/>
            <person name="Pearson M."/>
            <person name="Roberts A."/>
            <person name="Saif S."/>
            <person name="Shenoy N."/>
            <person name="Sisk P."/>
            <person name="Stolte C."/>
            <person name="Sykes S."/>
            <person name="Walk T."/>
            <person name="White J."/>
            <person name="Yandava C."/>
            <person name="Burger G."/>
            <person name="Gray M.W."/>
            <person name="Holland P.W.H."/>
            <person name="King N."/>
            <person name="Lang F.B.F."/>
            <person name="Roger A.J."/>
            <person name="Ruiz-Trillo I."/>
            <person name="Lander E."/>
            <person name="Nusbaum C."/>
        </authorList>
    </citation>
    <scope>NUCLEOTIDE SEQUENCE [LARGE SCALE GENOMIC DNA]</scope>
    <source>
        <strain evidence="4">ATCC 38327</strain>
    </source>
</reference>
<gene>
    <name evidence="3" type="ORF">AMAG_16511</name>
</gene>
<keyword evidence="2" id="KW-1133">Transmembrane helix</keyword>
<evidence type="ECO:0000313" key="4">
    <source>
        <dbReference type="Proteomes" id="UP000054350"/>
    </source>
</evidence>
<dbReference type="AlphaFoldDB" id="A0A0L0TCD7"/>
<accession>A0A0L0TCD7</accession>
<evidence type="ECO:0000256" key="1">
    <source>
        <dbReference type="SAM" id="MobiDB-lite"/>
    </source>
</evidence>
<reference evidence="3 4" key="1">
    <citation type="submission" date="2009-11" db="EMBL/GenBank/DDBJ databases">
        <title>Annotation of Allomyces macrogynus ATCC 38327.</title>
        <authorList>
            <consortium name="The Broad Institute Genome Sequencing Platform"/>
            <person name="Russ C."/>
            <person name="Cuomo C."/>
            <person name="Burger G."/>
            <person name="Gray M.W."/>
            <person name="Holland P.W.H."/>
            <person name="King N."/>
            <person name="Lang F.B.F."/>
            <person name="Roger A.J."/>
            <person name="Ruiz-Trillo I."/>
            <person name="Young S.K."/>
            <person name="Zeng Q."/>
            <person name="Gargeya S."/>
            <person name="Fitzgerald M."/>
            <person name="Haas B."/>
            <person name="Abouelleil A."/>
            <person name="Alvarado L."/>
            <person name="Arachchi H.M."/>
            <person name="Berlin A."/>
            <person name="Chapman S.B."/>
            <person name="Gearin G."/>
            <person name="Goldberg J."/>
            <person name="Griggs A."/>
            <person name="Gujja S."/>
            <person name="Hansen M."/>
            <person name="Heiman D."/>
            <person name="Howarth C."/>
            <person name="Larimer J."/>
            <person name="Lui A."/>
            <person name="MacDonald P.J.P."/>
            <person name="McCowen C."/>
            <person name="Montmayeur A."/>
            <person name="Murphy C."/>
            <person name="Neiman D."/>
            <person name="Pearson M."/>
            <person name="Priest M."/>
            <person name="Roberts A."/>
            <person name="Saif S."/>
            <person name="Shea T."/>
            <person name="Sisk P."/>
            <person name="Stolte C."/>
            <person name="Sykes S."/>
            <person name="Wortman J."/>
            <person name="Nusbaum C."/>
            <person name="Birren B."/>
        </authorList>
    </citation>
    <scope>NUCLEOTIDE SEQUENCE [LARGE SCALE GENOMIC DNA]</scope>
    <source>
        <strain evidence="3 4">ATCC 38327</strain>
    </source>
</reference>
<keyword evidence="4" id="KW-1185">Reference proteome</keyword>
<evidence type="ECO:0000313" key="3">
    <source>
        <dbReference type="EMBL" id="KNE72468.1"/>
    </source>
</evidence>
<organism evidence="3 4">
    <name type="scientific">Allomyces macrogynus (strain ATCC 38327)</name>
    <name type="common">Allomyces javanicus var. macrogynus</name>
    <dbReference type="NCBI Taxonomy" id="578462"/>
    <lineage>
        <taxon>Eukaryota</taxon>
        <taxon>Fungi</taxon>
        <taxon>Fungi incertae sedis</taxon>
        <taxon>Blastocladiomycota</taxon>
        <taxon>Blastocladiomycetes</taxon>
        <taxon>Blastocladiales</taxon>
        <taxon>Blastocladiaceae</taxon>
        <taxon>Allomyces</taxon>
    </lineage>
</organism>
<evidence type="ECO:0000256" key="2">
    <source>
        <dbReference type="SAM" id="Phobius"/>
    </source>
</evidence>
<feature type="transmembrane region" description="Helical" evidence="2">
    <location>
        <begin position="32"/>
        <end position="55"/>
    </location>
</feature>
<name>A0A0L0TCD7_ALLM3</name>
<keyword evidence="2" id="KW-0812">Transmembrane</keyword>
<dbReference type="OrthoDB" id="5559140at2759"/>
<sequence>MVAEKATADASTAHQEERRANRFLPASPTKRYLCISTTFIVVGCLVTFMTLWLMAQPLRLRPSLKRLDYVWPSAGRPTDCWNSSGTVVTATYPWIIQLNVTNPNFYHMYVEDMDVSVEFAATKSSDRAFLARAEHVPHFNVLPNSERTDSGWTSNKWSYRATTFNLKASGALQWDVRDRAQAKALAAILVLCNVPVADLPPVLLNATSTADLPTNPAARDAGALTWTFAARQLPAH</sequence>
<dbReference type="Proteomes" id="UP000054350">
    <property type="component" value="Unassembled WGS sequence"/>
</dbReference>
<dbReference type="VEuPathDB" id="FungiDB:AMAG_16511"/>
<keyword evidence="2" id="KW-0472">Membrane</keyword>
<feature type="region of interest" description="Disordered" evidence="1">
    <location>
        <begin position="1"/>
        <end position="20"/>
    </location>
</feature>
<dbReference type="EMBL" id="GG745380">
    <property type="protein sequence ID" value="KNE72468.1"/>
    <property type="molecule type" value="Genomic_DNA"/>
</dbReference>
<protein>
    <submittedName>
        <fullName evidence="3">Uncharacterized protein</fullName>
    </submittedName>
</protein>
<proteinExistence type="predicted"/>